<keyword evidence="4" id="KW-1185">Reference proteome</keyword>
<comment type="caution">
    <text evidence="3">The sequence shown here is derived from an EMBL/GenBank/DDBJ whole genome shotgun (WGS) entry which is preliminary data.</text>
</comment>
<dbReference type="Gene3D" id="3.10.620.30">
    <property type="match status" value="1"/>
</dbReference>
<dbReference type="EMBL" id="BAAAHE010000029">
    <property type="protein sequence ID" value="GAA0627449.1"/>
    <property type="molecule type" value="Genomic_DNA"/>
</dbReference>
<name>A0ABP3S6H7_9ACTN</name>
<dbReference type="SMART" id="SM00460">
    <property type="entry name" value="TGc"/>
    <property type="match status" value="1"/>
</dbReference>
<proteinExistence type="predicted"/>
<dbReference type="Pfam" id="PF09899">
    <property type="entry name" value="DUF2126"/>
    <property type="match status" value="1"/>
</dbReference>
<evidence type="ECO:0000313" key="3">
    <source>
        <dbReference type="EMBL" id="GAA0627449.1"/>
    </source>
</evidence>
<dbReference type="PANTHER" id="PTHR33490:SF1">
    <property type="entry name" value="SLL1233 PROTEIN"/>
    <property type="match status" value="1"/>
</dbReference>
<dbReference type="Pfam" id="PF01841">
    <property type="entry name" value="Transglut_core"/>
    <property type="match status" value="1"/>
</dbReference>
<organism evidence="3 4">
    <name type="scientific">Sporichthya brevicatena</name>
    <dbReference type="NCBI Taxonomy" id="171442"/>
    <lineage>
        <taxon>Bacteria</taxon>
        <taxon>Bacillati</taxon>
        <taxon>Actinomycetota</taxon>
        <taxon>Actinomycetes</taxon>
        <taxon>Sporichthyales</taxon>
        <taxon>Sporichthyaceae</taxon>
        <taxon>Sporichthya</taxon>
    </lineage>
</organism>
<gene>
    <name evidence="3" type="ORF">GCM10009547_33750</name>
</gene>
<feature type="region of interest" description="Disordered" evidence="1">
    <location>
        <begin position="565"/>
        <end position="591"/>
    </location>
</feature>
<dbReference type="InterPro" id="IPR013589">
    <property type="entry name" value="Bac_transglu_N"/>
</dbReference>
<reference evidence="4" key="1">
    <citation type="journal article" date="2019" name="Int. J. Syst. Evol. Microbiol.">
        <title>The Global Catalogue of Microorganisms (GCM) 10K type strain sequencing project: providing services to taxonomists for standard genome sequencing and annotation.</title>
        <authorList>
            <consortium name="The Broad Institute Genomics Platform"/>
            <consortium name="The Broad Institute Genome Sequencing Center for Infectious Disease"/>
            <person name="Wu L."/>
            <person name="Ma J."/>
        </authorList>
    </citation>
    <scope>NUCLEOTIDE SEQUENCE [LARGE SCALE GENOMIC DNA]</scope>
    <source>
        <strain evidence="4">JCM 10671</strain>
    </source>
</reference>
<dbReference type="SUPFAM" id="SSF54001">
    <property type="entry name" value="Cysteine proteinases"/>
    <property type="match status" value="1"/>
</dbReference>
<evidence type="ECO:0000259" key="2">
    <source>
        <dbReference type="SMART" id="SM00460"/>
    </source>
</evidence>
<evidence type="ECO:0000256" key="1">
    <source>
        <dbReference type="SAM" id="MobiDB-lite"/>
    </source>
</evidence>
<protein>
    <submittedName>
        <fullName evidence="3">Transglutaminase family protein</fullName>
    </submittedName>
</protein>
<dbReference type="InterPro" id="IPR018667">
    <property type="entry name" value="DUF2126"/>
</dbReference>
<dbReference type="Pfam" id="PF08379">
    <property type="entry name" value="Bact_transglu_N"/>
    <property type="match status" value="1"/>
</dbReference>
<dbReference type="InterPro" id="IPR038765">
    <property type="entry name" value="Papain-like_cys_pep_sf"/>
</dbReference>
<sequence length="1125" mass="121509">MSIRVAVEHRTIYRFDRPTDIGPHLVRLRPAPHCRTPILGYSLKVTPEPHFLNWQQDVYGNHAARLVFPEPARELSITVDLIADLAVINPFDFFVDSDARLFPFEYPRGLADDLEPYLRPVGHNSPGSPLAEWLDRFDPGAAKGTPIVDFLVEVNRRVAGDVAYSIRLEEGVLTPDETLTRALGSCRDSAWLLVAILRELGLAARFVSGYLVQLVPDDPSNLPAGASATDFTDLHAWAEVYIPGAGWIGLDATSGLLAGEGHIPLVGTPRPEQAAAITGTTGPCETTLEFANTVRRLHEDPRVTKPYSQQQIERIHALGAEVDARLVVGDVRLTMGGEPTFVAADDMDSPQWRIAADGPEKRAFAVALADRLKAHYAPRGVVLHRQGKWYPGEPLPRWQIGIVWRSDNAALWSNPDLLDDPWGEPVVDPGSPAARAAVTALTDAIAAKLGVPADCVRHLYEDPIDRLAAEARLPAGAPPEHGAAAQSAWPADAQRRHALVAELDAERGDPVACAIPLNRTEDGTGWTTTQWRTRRGEVFLRPGTSPAGLRLPLDAIAWTPPPTTFDRSRFAPAPPMPRYAEPPPKPEPTGPAATVLPVEGAPTTALCVEERGGHVFVFLPPLPDAADTVALLSVVESAATATGTKVVLEGYAPAGDDRLRSLTVTPDPGVIEVNVHPAANWTELAEINATLDSAARSVGLATETFGLDGTHTGTGGGGHLTLGGPTAADSPLLRRPDLLASMVTYWQHHPGLTYLFSGRFVGPTSQAPRVDEGRAENLYELEIAFAELARLAADGEVRPWHVDRALRHLLTDITGNTHRSEFCIDKLFSPDSDRGRLGLLELRGFEMPPHPDMALVQALLVRSLVARFWDAPYSGPLVRWGTRLHDSFLLPEFALADVADVVEDLNAHGIAFSPAWLDPFAEFRFPRLGAVDVAGVHLELRLAIEPWHVLGEEVTGSGTARYVDSSVERVQVKITGAVPGRHAVTCNGVPLPLAPARSGDALVAGVRFKAWSPPSALHPTIDVQSPLVFDVVDLWNARAVGGCTYHVTHPGGRAYTTFPVNAGEAEARRGARFVPEGHTPGPVDVEAWQSVAMHPSPATSLIAGTAADAGEYPRTLDLRRTRPRR</sequence>
<feature type="compositionally biased region" description="Pro residues" evidence="1">
    <location>
        <begin position="572"/>
        <end position="589"/>
    </location>
</feature>
<dbReference type="Proteomes" id="UP001500957">
    <property type="component" value="Unassembled WGS sequence"/>
</dbReference>
<dbReference type="InterPro" id="IPR002931">
    <property type="entry name" value="Transglutaminase-like"/>
</dbReference>
<dbReference type="PANTHER" id="PTHR33490">
    <property type="entry name" value="BLR5614 PROTEIN-RELATED"/>
    <property type="match status" value="1"/>
</dbReference>
<accession>A0ABP3S6H7</accession>
<dbReference type="RefSeq" id="WP_344606862.1">
    <property type="nucleotide sequence ID" value="NZ_BAAAHE010000029.1"/>
</dbReference>
<evidence type="ECO:0000313" key="4">
    <source>
        <dbReference type="Proteomes" id="UP001500957"/>
    </source>
</evidence>
<feature type="domain" description="Transglutaminase-like" evidence="2">
    <location>
        <begin position="178"/>
        <end position="254"/>
    </location>
</feature>